<evidence type="ECO:0000313" key="2">
    <source>
        <dbReference type="EMBL" id="GIF75557.1"/>
    </source>
</evidence>
<keyword evidence="3" id="KW-1185">Reference proteome</keyword>
<dbReference type="InterPro" id="IPR029044">
    <property type="entry name" value="Nucleotide-diphossugar_trans"/>
</dbReference>
<accession>A0ABQ4CW92</accession>
<evidence type="ECO:0000313" key="3">
    <source>
        <dbReference type="Proteomes" id="UP000604117"/>
    </source>
</evidence>
<sequence length="351" mass="38504">MVMPLISVVVPVYRVEAYLADCLDSVLAQPGDIEVVAVDDASDDGCAAILAGYAARDDRVRVVTLPRNAGLGAARNAGVAAATGEFVWFVDGDDWLPAGSVAAAVDRLRAFDPDVLVLGYGRVYADGSVEPHLPGVETGTPTDRPVTLAEAPRLVEHLWLACTKIFRRSFLPVDFPAGWYEDVAFVLPALLAAEKIVLLDRDCYAYRQRPRQITRTVDDRHFDVFLQWDRVFAFMNADPTRYAAVRAAMFRRMIWHCLQVLGHEERIARGRRRAYFLRVSAQYHRHQPAAGAPVPGGNEGVKQRLVAAGAYNLYEGLMAAWNVRKRLSARSAPAPVVAPAPAAPSLERVTG</sequence>
<reference evidence="2 3" key="1">
    <citation type="submission" date="2021-01" db="EMBL/GenBank/DDBJ databases">
        <title>Whole genome shotgun sequence of Asanoa siamensis NBRC 107932.</title>
        <authorList>
            <person name="Komaki H."/>
            <person name="Tamura T."/>
        </authorList>
    </citation>
    <scope>NUCLEOTIDE SEQUENCE [LARGE SCALE GENOMIC DNA]</scope>
    <source>
        <strain evidence="2 3">NBRC 107932</strain>
    </source>
</reference>
<proteinExistence type="predicted"/>
<dbReference type="EMBL" id="BONE01000045">
    <property type="protein sequence ID" value="GIF75557.1"/>
    <property type="molecule type" value="Genomic_DNA"/>
</dbReference>
<dbReference type="Proteomes" id="UP000604117">
    <property type="component" value="Unassembled WGS sequence"/>
</dbReference>
<gene>
    <name evidence="2" type="ORF">Asi02nite_50750</name>
</gene>
<organism evidence="2 3">
    <name type="scientific">Asanoa siamensis</name>
    <dbReference type="NCBI Taxonomy" id="926357"/>
    <lineage>
        <taxon>Bacteria</taxon>
        <taxon>Bacillati</taxon>
        <taxon>Actinomycetota</taxon>
        <taxon>Actinomycetes</taxon>
        <taxon>Micromonosporales</taxon>
        <taxon>Micromonosporaceae</taxon>
        <taxon>Asanoa</taxon>
    </lineage>
</organism>
<evidence type="ECO:0000259" key="1">
    <source>
        <dbReference type="Pfam" id="PF00535"/>
    </source>
</evidence>
<dbReference type="Gene3D" id="3.90.550.10">
    <property type="entry name" value="Spore Coat Polysaccharide Biosynthesis Protein SpsA, Chain A"/>
    <property type="match status" value="1"/>
</dbReference>
<feature type="domain" description="Glycosyltransferase 2-like" evidence="1">
    <location>
        <begin position="7"/>
        <end position="133"/>
    </location>
</feature>
<dbReference type="PANTHER" id="PTHR22916">
    <property type="entry name" value="GLYCOSYLTRANSFERASE"/>
    <property type="match status" value="1"/>
</dbReference>
<dbReference type="Pfam" id="PF00535">
    <property type="entry name" value="Glycos_transf_2"/>
    <property type="match status" value="1"/>
</dbReference>
<name>A0ABQ4CW92_9ACTN</name>
<dbReference type="InterPro" id="IPR001173">
    <property type="entry name" value="Glyco_trans_2-like"/>
</dbReference>
<protein>
    <recommendedName>
        <fullName evidence="1">Glycosyltransferase 2-like domain-containing protein</fullName>
    </recommendedName>
</protein>
<dbReference type="CDD" id="cd00761">
    <property type="entry name" value="Glyco_tranf_GTA_type"/>
    <property type="match status" value="1"/>
</dbReference>
<comment type="caution">
    <text evidence="2">The sequence shown here is derived from an EMBL/GenBank/DDBJ whole genome shotgun (WGS) entry which is preliminary data.</text>
</comment>
<dbReference type="PANTHER" id="PTHR22916:SF3">
    <property type="entry name" value="UDP-GLCNAC:BETAGAL BETA-1,3-N-ACETYLGLUCOSAMINYLTRANSFERASE-LIKE PROTEIN 1"/>
    <property type="match status" value="1"/>
</dbReference>
<dbReference type="SUPFAM" id="SSF53448">
    <property type="entry name" value="Nucleotide-diphospho-sugar transferases"/>
    <property type="match status" value="1"/>
</dbReference>